<gene>
    <name evidence="1" type="ordered locus">NT01CX_1963</name>
</gene>
<protein>
    <submittedName>
        <fullName evidence="1">Conserved protein, putative</fullName>
    </submittedName>
</protein>
<dbReference type="AlphaFoldDB" id="A0Q084"/>
<keyword evidence="2" id="KW-1185">Reference proteome</keyword>
<dbReference type="eggNOG" id="ENOG502ZH0N">
    <property type="taxonomic scope" value="Bacteria"/>
</dbReference>
<dbReference type="EMBL" id="CP000382">
    <property type="protein sequence ID" value="ABK60645.1"/>
    <property type="molecule type" value="Genomic_DNA"/>
</dbReference>
<evidence type="ECO:0000313" key="2">
    <source>
        <dbReference type="Proteomes" id="UP000008220"/>
    </source>
</evidence>
<dbReference type="HOGENOM" id="CLU_096019_0_0_9"/>
<dbReference type="Proteomes" id="UP000008220">
    <property type="component" value="Chromosome"/>
</dbReference>
<evidence type="ECO:0000313" key="1">
    <source>
        <dbReference type="EMBL" id="ABK60645.1"/>
    </source>
</evidence>
<dbReference type="STRING" id="386415.NT01CX_1963"/>
<proteinExistence type="predicted"/>
<dbReference type="KEGG" id="cno:NT01CX_1963"/>
<sequence length="230" mass="27457">MNNEHLKHKNINPFKDITGINIKNKNVYIIVEGEEVHIKLLKLPRVSKWDLNSLIRNELVFLYGKKANNIFYTYTVLNETGEDIDVLVFCMNLKDVKALEKIINNNKIKKINIIQFSMVNYFKNYIKDKTYILIFKDRNKVYFLGVTYENLVSNRIVNVNSENCEYFLMESFNYCINRLEKFSGGVKNIYCVNFEEEEKELYMQNDKYQYTDLGYVDKTDVVKYFSIKRK</sequence>
<accession>A0Q084</accession>
<reference evidence="1 2" key="1">
    <citation type="journal article" date="2006" name="Nat. Biotechnol.">
        <title>The genome and transcriptomes of the anti-tumor agent Clostridium novyi-NT.</title>
        <authorList>
            <person name="Bettegowda C."/>
            <person name="Huang X."/>
            <person name="Lin J."/>
            <person name="Cheong I."/>
            <person name="Kohli M."/>
            <person name="Szabo S.A."/>
            <person name="Zhang X."/>
            <person name="Diaz L.A. Jr."/>
            <person name="Velculescu V.E."/>
            <person name="Parmigiani G."/>
            <person name="Kinzler K.W."/>
            <person name="Vogelstein B."/>
            <person name="Zhou S."/>
        </authorList>
    </citation>
    <scope>NUCLEOTIDE SEQUENCE [LARGE SCALE GENOMIC DNA]</scope>
    <source>
        <strain evidence="1 2">NT</strain>
    </source>
</reference>
<name>A0Q084_CLONN</name>
<dbReference type="PATRIC" id="fig|386415.7.peg.1065"/>
<organism evidence="1 2">
    <name type="scientific">Clostridium novyi (strain NT)</name>
    <dbReference type="NCBI Taxonomy" id="386415"/>
    <lineage>
        <taxon>Bacteria</taxon>
        <taxon>Bacillati</taxon>
        <taxon>Bacillota</taxon>
        <taxon>Clostridia</taxon>
        <taxon>Eubacteriales</taxon>
        <taxon>Clostridiaceae</taxon>
        <taxon>Clostridium</taxon>
    </lineage>
</organism>